<reference evidence="2" key="1">
    <citation type="journal article" date="2014" name="Genome Announc.">
        <title>Draft genome sequence of Weissella oryzae SG25T, isolated from fermented rice grains.</title>
        <authorList>
            <person name="Tanizawa Y."/>
            <person name="Fujisawa T."/>
            <person name="Mochizuki T."/>
            <person name="Kaminuma E."/>
            <person name="Suzuki Y."/>
            <person name="Nakamura Y."/>
            <person name="Tohno M."/>
        </authorList>
    </citation>
    <scope>NUCLEOTIDE SEQUENCE [LARGE SCALE GENOMIC DNA]</scope>
    <source>
        <strain evidence="2">DSM 25784 / JCM 18191 / LMG 30913 / SG25</strain>
    </source>
</reference>
<protein>
    <recommendedName>
        <fullName evidence="3">DUF2316 family protein</fullName>
    </recommendedName>
</protein>
<accession>A0A069CRY9</accession>
<organism evidence="1 2">
    <name type="scientific">Weissella oryzae (strain DSM 25784 / JCM 18191 / LMG 30913 / SG25)</name>
    <dbReference type="NCBI Taxonomy" id="1329250"/>
    <lineage>
        <taxon>Bacteria</taxon>
        <taxon>Bacillati</taxon>
        <taxon>Bacillota</taxon>
        <taxon>Bacilli</taxon>
        <taxon>Lactobacillales</taxon>
        <taxon>Lactobacillaceae</taxon>
        <taxon>Weissella</taxon>
    </lineage>
</organism>
<name>A0A069CRY9_WEIOS</name>
<dbReference type="InterPro" id="IPR018757">
    <property type="entry name" value="DUF2316"/>
</dbReference>
<dbReference type="Proteomes" id="UP000030643">
    <property type="component" value="Unassembled WGS sequence"/>
</dbReference>
<dbReference type="RefSeq" id="WP_027698312.1">
    <property type="nucleotide sequence ID" value="NZ_DF820484.1"/>
</dbReference>
<dbReference type="EMBL" id="DF820484">
    <property type="protein sequence ID" value="GAK30179.1"/>
    <property type="molecule type" value="Genomic_DNA"/>
</dbReference>
<keyword evidence="2" id="KW-1185">Reference proteome</keyword>
<proteinExistence type="predicted"/>
<dbReference type="eggNOG" id="COG4367">
    <property type="taxonomic scope" value="Bacteria"/>
</dbReference>
<dbReference type="OrthoDB" id="3233189at2"/>
<gene>
    <name evidence="1" type="ORF">WOSG25_012760</name>
</gene>
<evidence type="ECO:0000313" key="1">
    <source>
        <dbReference type="EMBL" id="GAK30179.1"/>
    </source>
</evidence>
<evidence type="ECO:0000313" key="2">
    <source>
        <dbReference type="Proteomes" id="UP000030643"/>
    </source>
</evidence>
<sequence>MSLNFIEKRNTIKELAANREIAGLTFEEIANDLQTNAAVIEQIFSLQTNVIENPWVLKEYLADKIQAAGKVAIDYTALVGDYHEYWFLNSQYIDQQKITRN</sequence>
<dbReference type="STRING" id="1329250.WOSG25_012760"/>
<dbReference type="AlphaFoldDB" id="A0A069CRY9"/>
<dbReference type="Pfam" id="PF10078">
    <property type="entry name" value="DUF2316"/>
    <property type="match status" value="1"/>
</dbReference>
<evidence type="ECO:0008006" key="3">
    <source>
        <dbReference type="Google" id="ProtNLM"/>
    </source>
</evidence>